<feature type="compositionally biased region" description="Basic and acidic residues" evidence="22">
    <location>
        <begin position="304"/>
        <end position="315"/>
    </location>
</feature>
<keyword evidence="27" id="KW-1185">Reference proteome</keyword>
<keyword evidence="6 20" id="KW-0597">Phosphoprotein</keyword>
<evidence type="ECO:0000256" key="18">
    <source>
        <dbReference type="ARBA" id="ARBA00023170"/>
    </source>
</evidence>
<evidence type="ECO:0000256" key="20">
    <source>
        <dbReference type="PROSITE-ProRule" id="PRU00169"/>
    </source>
</evidence>
<feature type="region of interest" description="Disordered" evidence="22">
    <location>
        <begin position="69"/>
        <end position="89"/>
    </location>
</feature>
<keyword evidence="17 23" id="KW-0472">Membrane</keyword>
<dbReference type="InterPro" id="IPR036890">
    <property type="entry name" value="HATPase_C_sf"/>
</dbReference>
<evidence type="ECO:0000313" key="27">
    <source>
        <dbReference type="Proteomes" id="UP000327013"/>
    </source>
</evidence>
<evidence type="ECO:0000256" key="5">
    <source>
        <dbReference type="ARBA" id="ARBA00012438"/>
    </source>
</evidence>
<keyword evidence="21" id="KW-0175">Coiled coil</keyword>
<evidence type="ECO:0000256" key="21">
    <source>
        <dbReference type="SAM" id="Coils"/>
    </source>
</evidence>
<dbReference type="EC" id="2.7.13.3" evidence="5"/>
<dbReference type="GO" id="GO:0005524">
    <property type="term" value="F:ATP binding"/>
    <property type="evidence" value="ECO:0007669"/>
    <property type="project" value="UniProtKB-KW"/>
</dbReference>
<dbReference type="GO" id="GO:0005789">
    <property type="term" value="C:endoplasmic reticulum membrane"/>
    <property type="evidence" value="ECO:0007669"/>
    <property type="project" value="UniProtKB-SubCell"/>
</dbReference>
<keyword evidence="12" id="KW-0256">Endoplasmic reticulum</keyword>
<feature type="compositionally biased region" description="Low complexity" evidence="22">
    <location>
        <begin position="1132"/>
        <end position="1147"/>
    </location>
</feature>
<feature type="region of interest" description="Disordered" evidence="22">
    <location>
        <begin position="1130"/>
        <end position="1154"/>
    </location>
</feature>
<evidence type="ECO:0000256" key="7">
    <source>
        <dbReference type="ARBA" id="ARBA00022679"/>
    </source>
</evidence>
<feature type="coiled-coil region" evidence="21">
    <location>
        <begin position="924"/>
        <end position="955"/>
    </location>
</feature>
<feature type="region of interest" description="Disordered" evidence="22">
    <location>
        <begin position="1294"/>
        <end position="1379"/>
    </location>
</feature>
<dbReference type="SMART" id="SM00388">
    <property type="entry name" value="HisKA"/>
    <property type="match status" value="1"/>
</dbReference>
<keyword evidence="19" id="KW-0325">Glycoprotein</keyword>
<sequence length="1582" mass="172861">MCRWWKRDGETRLLKSWQTRRMRALSWVSRHDRTISRASSKSQKRRKVELDERVKLHFETCGWRDGLPVQSISPKSNSRGGNSPSTDLVGEAVSGIDAVGRSKGLQELEKKAGGDAPSHAYYGRRGRAMTALEKQRHCAAGEKGGRSYGKAHGIEAEESRPCRGRADVFDVINGQRGRETGRWVSGVAGQRDRMAASPMGWAQWPADVRDAAFSKPFLCVSSACPEKLCCTVVLWCICAGAVELQTTQKESSPGWGQSGVSCASLNQGAAGQDTAAHVDGGGGACHFFEPRGIRGNQIFHLRRSSRDQHQTERPARSASTSTQDASAAARATAHLQAKTTTSQTQGLLEVSEVAAATSLDVACQAADSHQQALLLAFSPLLGGAARSEHPHPSSSSCCCSPLRSPGHVVRDRRRRMMRISIRYQLGVLVLLCILVALAVITAATWVNYYNFVLQIRDQRMSLVASLKASELSSSLSMMETSVAALATRFRLQTALHQFLDGNFSADIWDDPRSDFETAFGDLGHYTLAIQGIVWSKNGSMPLLNVTESNSSITLPETFDNGTAVLLGDPGLGYPPALYPNITEAAGSLRYQDQPLYSNSSILLGPMRVNETFAIMSLTLPIMDTNRTSNRGMLGWLTITFNARLAMQYVYSPEGLGDTGTILLLAPDTMNNRFPGDLQYSRFPVTDDPSIADQRMRFVFSPNETKYPVKRHQDAMNNQTFTLSQYPALFQGLAVDQGTVANSGSILSTRNEEDFKVTVGYAIPATTLCTWILVVEMSKAEVWSPIYHLRNVILGCVFGTAVGMLLFVWPLAHLYTAPIRRLREATKRSIAPPSLSPPAPSRQDSPMSMSGVFHHEKAPPVNLNEKKGLLVRLRSWTSQQHKSQDPFADEEAVARGFHIPAKVRDGKHWIHDELTDLTKTFNAMSDELMKQYTELEERVRERTRELEISMKAAEAANDSKTLFIANISHELKTPLNGILGMCAVCMQEEDPEKIKKSLSIIYRSGDLLHNLLTDLLTFSRNEVGRQLALEEKRFALKDVSSQLKAIFDRQASENKIDFSVMFGSSSDGAPSNDYGFPGPERVQDMRLYGDYHRILQVAINLVSNSLKFTPAGGRVNVRIACGLIVARPQLQESRANSSASNHSTSTPSKSRRLPDIFGGKKVQNAAASEKSQISLASGPVESEFERRLSVHASETGSNIDPTPPPADSPLVWLEFEVEDTGPGIPKHLQEDIFKPFVQGDLRLTKKYGGTGLGLSICSQLAILLKGKISLQSEPGKGSKFTLRIPLRLLSDTDATSTTNVSRAGSISDNDQPTQNTEGQPAKEASKDGRRSSSTTFENEKKPRLVGLSQPFFSTGEPPLASPSTPPAGSPDTATEPSRSRKVRVLVAEDNKVNQEVVLRMLRLEDIFDVSLVHDGQEALEAVQASMASPAAEPFDLIFMDVQMPNLDGRQSTRLIRAHGYTAPIVALTAFADDTNRAACMDSGMDAFLAKPIRRPALRQVLRTYCRTIPEEDEPSSPEVEAAEQRDADSGGEGPAQLTLDLNTGADDAASPNGADSVPVSPRQVLPPASETVEATRAVVPAKQ</sequence>
<evidence type="ECO:0000256" key="8">
    <source>
        <dbReference type="ARBA" id="ARBA00022692"/>
    </source>
</evidence>
<dbReference type="InterPro" id="IPR001789">
    <property type="entry name" value="Sig_transdc_resp-reg_receiver"/>
</dbReference>
<comment type="subcellular location">
    <subcellularLocation>
        <location evidence="3">Endoplasmic reticulum membrane</location>
        <topology evidence="3">Multi-pass membrane protein</topology>
    </subcellularLocation>
</comment>
<keyword evidence="16" id="KW-0902">Two-component regulatory system</keyword>
<dbReference type="Gene3D" id="3.40.50.2300">
    <property type="match status" value="1"/>
</dbReference>
<dbReference type="EMBL" id="VIBQ01000038">
    <property type="protein sequence ID" value="KAB8446219.1"/>
    <property type="molecule type" value="Genomic_DNA"/>
</dbReference>
<dbReference type="GO" id="GO:0005886">
    <property type="term" value="C:plasma membrane"/>
    <property type="evidence" value="ECO:0007669"/>
    <property type="project" value="UniProtKB-ARBA"/>
</dbReference>
<feature type="compositionally biased region" description="Low complexity" evidence="22">
    <location>
        <begin position="316"/>
        <end position="333"/>
    </location>
</feature>
<dbReference type="SUPFAM" id="SSF52172">
    <property type="entry name" value="CheY-like"/>
    <property type="match status" value="1"/>
</dbReference>
<accession>A0A5N6L2W9</accession>
<feature type="modified residue" description="4-aspartylphosphate" evidence="20">
    <location>
        <position position="1439"/>
    </location>
</feature>
<evidence type="ECO:0000256" key="11">
    <source>
        <dbReference type="ARBA" id="ARBA00022777"/>
    </source>
</evidence>
<dbReference type="PANTHER" id="PTHR43047">
    <property type="entry name" value="TWO-COMPONENT HISTIDINE PROTEIN KINASE"/>
    <property type="match status" value="1"/>
</dbReference>
<proteinExistence type="inferred from homology"/>
<comment type="catalytic activity">
    <reaction evidence="1">
        <text>ATP + protein L-histidine = ADP + protein N-phospho-L-histidine.</text>
        <dbReference type="EC" id="2.7.13.3"/>
    </reaction>
</comment>
<keyword evidence="11" id="KW-0418">Kinase</keyword>
<dbReference type="Pfam" id="PF00512">
    <property type="entry name" value="HisKA"/>
    <property type="match status" value="1"/>
</dbReference>
<keyword evidence="14 23" id="KW-1133">Transmembrane helix</keyword>
<dbReference type="CDD" id="cd00082">
    <property type="entry name" value="HisKA"/>
    <property type="match status" value="1"/>
</dbReference>
<dbReference type="Pfam" id="PF00072">
    <property type="entry name" value="Response_reg"/>
    <property type="match status" value="1"/>
</dbReference>
<evidence type="ECO:0000256" key="16">
    <source>
        <dbReference type="ARBA" id="ARBA00023012"/>
    </source>
</evidence>
<keyword evidence="9" id="KW-0547">Nucleotide-binding</keyword>
<keyword evidence="15" id="KW-0186">Copper</keyword>
<feature type="region of interest" description="Disordered" evidence="22">
    <location>
        <begin position="1507"/>
        <end position="1582"/>
    </location>
</feature>
<gene>
    <name evidence="26" type="ORF">FH972_025201</name>
</gene>
<dbReference type="PANTHER" id="PTHR43047:SF72">
    <property type="entry name" value="OSMOSENSING HISTIDINE PROTEIN KINASE SLN1"/>
    <property type="match status" value="1"/>
</dbReference>
<dbReference type="Gene3D" id="1.10.287.130">
    <property type="match status" value="1"/>
</dbReference>
<comment type="caution">
    <text evidence="26">The sequence shown here is derived from an EMBL/GenBank/DDBJ whole genome shotgun (WGS) entry which is preliminary data.</text>
</comment>
<dbReference type="GO" id="GO:0009927">
    <property type="term" value="F:histidine phosphotransfer kinase activity"/>
    <property type="evidence" value="ECO:0007669"/>
    <property type="project" value="TreeGrafter"/>
</dbReference>
<evidence type="ECO:0000256" key="14">
    <source>
        <dbReference type="ARBA" id="ARBA00022989"/>
    </source>
</evidence>
<evidence type="ECO:0000256" key="17">
    <source>
        <dbReference type="ARBA" id="ARBA00023136"/>
    </source>
</evidence>
<dbReference type="SMART" id="SM00448">
    <property type="entry name" value="REC"/>
    <property type="match status" value="1"/>
</dbReference>
<feature type="compositionally biased region" description="Polar residues" evidence="22">
    <location>
        <begin position="1294"/>
        <end position="1317"/>
    </location>
</feature>
<feature type="region of interest" description="Disordered" evidence="22">
    <location>
        <begin position="827"/>
        <end position="853"/>
    </location>
</feature>
<feature type="transmembrane region" description="Helical" evidence="23">
    <location>
        <begin position="423"/>
        <end position="446"/>
    </location>
</feature>
<dbReference type="Gene3D" id="3.30.565.10">
    <property type="entry name" value="Histidine kinase-like ATPase, C-terminal domain"/>
    <property type="match status" value="1"/>
</dbReference>
<dbReference type="Proteomes" id="UP000327013">
    <property type="component" value="Unassembled WGS sequence"/>
</dbReference>
<dbReference type="InterPro" id="IPR003594">
    <property type="entry name" value="HATPase_dom"/>
</dbReference>
<evidence type="ECO:0000256" key="13">
    <source>
        <dbReference type="ARBA" id="ARBA00022840"/>
    </source>
</evidence>
<dbReference type="GO" id="GO:0000155">
    <property type="term" value="F:phosphorelay sensor kinase activity"/>
    <property type="evidence" value="ECO:0007669"/>
    <property type="project" value="InterPro"/>
</dbReference>
<name>A0A5N6L2W9_9ROSI</name>
<dbReference type="GO" id="GO:0007234">
    <property type="term" value="P:osmosensory signaling via phosphorelay pathway"/>
    <property type="evidence" value="ECO:0007669"/>
    <property type="project" value="UniProtKB-ARBA"/>
</dbReference>
<evidence type="ECO:0000256" key="1">
    <source>
        <dbReference type="ARBA" id="ARBA00000085"/>
    </source>
</evidence>
<evidence type="ECO:0000313" key="26">
    <source>
        <dbReference type="EMBL" id="KAB8446219.1"/>
    </source>
</evidence>
<dbReference type="PRINTS" id="PR00344">
    <property type="entry name" value="BCTRLSENSOR"/>
</dbReference>
<dbReference type="CDD" id="cd17546">
    <property type="entry name" value="REC_hyHK_CKI1_RcsC-like"/>
    <property type="match status" value="1"/>
</dbReference>
<keyword evidence="18" id="KW-0675">Receptor</keyword>
<dbReference type="FunFam" id="3.40.50.2300:FF:000289">
    <property type="entry name" value="Osmosensing histidine protein kinase SLN1"/>
    <property type="match status" value="1"/>
</dbReference>
<dbReference type="PROSITE" id="PS50110">
    <property type="entry name" value="RESPONSE_REGULATORY"/>
    <property type="match status" value="1"/>
</dbReference>
<keyword evidence="7" id="KW-0808">Transferase</keyword>
<reference evidence="26 27" key="1">
    <citation type="submission" date="2019-06" db="EMBL/GenBank/DDBJ databases">
        <title>A chromosomal-level reference genome of Carpinus fangiana (Coryloideae, Betulaceae).</title>
        <authorList>
            <person name="Yang X."/>
            <person name="Wang Z."/>
            <person name="Zhang L."/>
            <person name="Hao G."/>
            <person name="Liu J."/>
            <person name="Yang Y."/>
        </authorList>
    </citation>
    <scope>NUCLEOTIDE SEQUENCE [LARGE SCALE GENOMIC DNA]</scope>
    <source>
        <strain evidence="26">Cfa_2016G</strain>
        <tissue evidence="26">Leaf</tissue>
    </source>
</reference>
<evidence type="ECO:0000256" key="15">
    <source>
        <dbReference type="ARBA" id="ARBA00023008"/>
    </source>
</evidence>
<dbReference type="OrthoDB" id="60033at2759"/>
<comment type="similarity">
    <text evidence="4">Belongs to the ethylene receptor family.</text>
</comment>
<dbReference type="InterPro" id="IPR011006">
    <property type="entry name" value="CheY-like_superfamily"/>
</dbReference>
<dbReference type="SUPFAM" id="SSF47384">
    <property type="entry name" value="Homodimeric domain of signal transducing histidine kinase"/>
    <property type="match status" value="1"/>
</dbReference>
<evidence type="ECO:0000256" key="23">
    <source>
        <dbReference type="SAM" id="Phobius"/>
    </source>
</evidence>
<feature type="transmembrane region" description="Helical" evidence="23">
    <location>
        <begin position="758"/>
        <end position="776"/>
    </location>
</feature>
<organism evidence="26 27">
    <name type="scientific">Carpinus fangiana</name>
    <dbReference type="NCBI Taxonomy" id="176857"/>
    <lineage>
        <taxon>Eukaryota</taxon>
        <taxon>Viridiplantae</taxon>
        <taxon>Streptophyta</taxon>
        <taxon>Embryophyta</taxon>
        <taxon>Tracheophyta</taxon>
        <taxon>Spermatophyta</taxon>
        <taxon>Magnoliopsida</taxon>
        <taxon>eudicotyledons</taxon>
        <taxon>Gunneridae</taxon>
        <taxon>Pentapetalae</taxon>
        <taxon>rosids</taxon>
        <taxon>fabids</taxon>
        <taxon>Fagales</taxon>
        <taxon>Betulaceae</taxon>
        <taxon>Carpinus</taxon>
    </lineage>
</organism>
<evidence type="ECO:0000256" key="6">
    <source>
        <dbReference type="ARBA" id="ARBA00022553"/>
    </source>
</evidence>
<evidence type="ECO:0000256" key="12">
    <source>
        <dbReference type="ARBA" id="ARBA00022824"/>
    </source>
</evidence>
<dbReference type="FunFam" id="1.10.287.130:FF:000004">
    <property type="entry name" value="Ethylene receptor 1"/>
    <property type="match status" value="1"/>
</dbReference>
<keyword evidence="10" id="KW-0936">Ethylene signaling pathway</keyword>
<evidence type="ECO:0000256" key="3">
    <source>
        <dbReference type="ARBA" id="ARBA00004477"/>
    </source>
</evidence>
<feature type="compositionally biased region" description="Polar residues" evidence="22">
    <location>
        <begin position="70"/>
        <end position="86"/>
    </location>
</feature>
<feature type="transmembrane region" description="Helical" evidence="23">
    <location>
        <begin position="788"/>
        <end position="811"/>
    </location>
</feature>
<dbReference type="InterPro" id="IPR003661">
    <property type="entry name" value="HisK_dim/P_dom"/>
</dbReference>
<dbReference type="InterPro" id="IPR005467">
    <property type="entry name" value="His_kinase_dom"/>
</dbReference>
<keyword evidence="13" id="KW-0067">ATP-binding</keyword>
<feature type="region of interest" description="Disordered" evidence="22">
    <location>
        <begin position="302"/>
        <end position="341"/>
    </location>
</feature>
<evidence type="ECO:0000256" key="22">
    <source>
        <dbReference type="SAM" id="MobiDB-lite"/>
    </source>
</evidence>
<comment type="cofactor">
    <cofactor evidence="2">
        <name>Cu cation</name>
        <dbReference type="ChEBI" id="CHEBI:23378"/>
    </cofactor>
</comment>
<dbReference type="InterPro" id="IPR036097">
    <property type="entry name" value="HisK_dim/P_sf"/>
</dbReference>
<dbReference type="SMART" id="SM00387">
    <property type="entry name" value="HATPase_c"/>
    <property type="match status" value="1"/>
</dbReference>
<feature type="domain" description="Histidine kinase" evidence="24">
    <location>
        <begin position="965"/>
        <end position="1287"/>
    </location>
</feature>
<evidence type="ECO:0000256" key="10">
    <source>
        <dbReference type="ARBA" id="ARBA00022745"/>
    </source>
</evidence>
<evidence type="ECO:0000256" key="9">
    <source>
        <dbReference type="ARBA" id="ARBA00022741"/>
    </source>
</evidence>
<dbReference type="InterPro" id="IPR004358">
    <property type="entry name" value="Sig_transdc_His_kin-like_C"/>
</dbReference>
<feature type="compositionally biased region" description="Pro residues" evidence="22">
    <location>
        <begin position="1358"/>
        <end position="1367"/>
    </location>
</feature>
<dbReference type="Pfam" id="PF02518">
    <property type="entry name" value="HATPase_c"/>
    <property type="match status" value="1"/>
</dbReference>
<evidence type="ECO:0000256" key="4">
    <source>
        <dbReference type="ARBA" id="ARBA00009842"/>
    </source>
</evidence>
<evidence type="ECO:0000256" key="19">
    <source>
        <dbReference type="ARBA" id="ARBA00023180"/>
    </source>
</evidence>
<protein>
    <recommendedName>
        <fullName evidence="5">histidine kinase</fullName>
        <ecNumber evidence="5">2.7.13.3</ecNumber>
    </recommendedName>
</protein>
<evidence type="ECO:0000256" key="2">
    <source>
        <dbReference type="ARBA" id="ARBA00001935"/>
    </source>
</evidence>
<dbReference type="PROSITE" id="PS50109">
    <property type="entry name" value="HIS_KIN"/>
    <property type="match status" value="1"/>
</dbReference>
<dbReference type="SUPFAM" id="SSF55874">
    <property type="entry name" value="ATPase domain of HSP90 chaperone/DNA topoisomerase II/histidine kinase"/>
    <property type="match status" value="1"/>
</dbReference>
<evidence type="ECO:0000259" key="25">
    <source>
        <dbReference type="PROSITE" id="PS50110"/>
    </source>
</evidence>
<dbReference type="GO" id="GO:0009873">
    <property type="term" value="P:ethylene-activated signaling pathway"/>
    <property type="evidence" value="ECO:0007669"/>
    <property type="project" value="UniProtKB-KW"/>
</dbReference>
<evidence type="ECO:0000259" key="24">
    <source>
        <dbReference type="PROSITE" id="PS50109"/>
    </source>
</evidence>
<dbReference type="CDD" id="cd16922">
    <property type="entry name" value="HATPase_EvgS-ArcB-TorS-like"/>
    <property type="match status" value="1"/>
</dbReference>
<keyword evidence="8 23" id="KW-0812">Transmembrane</keyword>
<feature type="domain" description="Response regulatory" evidence="25">
    <location>
        <begin position="1382"/>
        <end position="1504"/>
    </location>
</feature>